<dbReference type="PANTHER" id="PTHR45011">
    <property type="entry name" value="DAP3-BINDING CELL DEATH ENHANCER 1"/>
    <property type="match status" value="1"/>
</dbReference>
<keyword evidence="1" id="KW-0732">Signal</keyword>
<dbReference type="AlphaFoldDB" id="A0A662ZG61"/>
<protein>
    <submittedName>
        <fullName evidence="2">Sel1 repeat-containing protein</fullName>
    </submittedName>
</protein>
<organism evidence="2 3">
    <name type="scientific">Ruminobacter amylophilus</name>
    <dbReference type="NCBI Taxonomy" id="867"/>
    <lineage>
        <taxon>Bacteria</taxon>
        <taxon>Pseudomonadati</taxon>
        <taxon>Pseudomonadota</taxon>
        <taxon>Gammaproteobacteria</taxon>
        <taxon>Aeromonadales</taxon>
        <taxon>Succinivibrionaceae</taxon>
        <taxon>Ruminobacter</taxon>
    </lineage>
</organism>
<dbReference type="EMBL" id="FOXF01000010">
    <property type="protein sequence ID" value="SFP24579.1"/>
    <property type="molecule type" value="Genomic_DNA"/>
</dbReference>
<evidence type="ECO:0000256" key="1">
    <source>
        <dbReference type="SAM" id="SignalP"/>
    </source>
</evidence>
<feature type="signal peptide" evidence="1">
    <location>
        <begin position="1"/>
        <end position="22"/>
    </location>
</feature>
<dbReference type="InterPro" id="IPR052748">
    <property type="entry name" value="ISR_Activator"/>
</dbReference>
<dbReference type="SUPFAM" id="SSF81901">
    <property type="entry name" value="HCP-like"/>
    <property type="match status" value="1"/>
</dbReference>
<dbReference type="Pfam" id="PF08238">
    <property type="entry name" value="Sel1"/>
    <property type="match status" value="2"/>
</dbReference>
<accession>A0A662ZG61</accession>
<evidence type="ECO:0000313" key="2">
    <source>
        <dbReference type="EMBL" id="SFP24579.1"/>
    </source>
</evidence>
<dbReference type="InterPro" id="IPR006597">
    <property type="entry name" value="Sel1-like"/>
</dbReference>
<dbReference type="SMART" id="SM00671">
    <property type="entry name" value="SEL1"/>
    <property type="match status" value="2"/>
</dbReference>
<reference evidence="2 3" key="1">
    <citation type="submission" date="2016-10" db="EMBL/GenBank/DDBJ databases">
        <authorList>
            <person name="Varghese N."/>
            <person name="Submissions S."/>
        </authorList>
    </citation>
    <scope>NUCLEOTIDE SEQUENCE [LARGE SCALE GENOMIC DNA]</scope>
    <source>
        <strain evidence="2 3">DSM 1361</strain>
    </source>
</reference>
<evidence type="ECO:0000313" key="3">
    <source>
        <dbReference type="Proteomes" id="UP000243745"/>
    </source>
</evidence>
<name>A0A662ZG61_9GAMM</name>
<sequence>MNKFFLSMAVCFGLVSSGSVYAAELSGGESCEEAMKHAHYDVAVQQCEYEAEKGSAEAAEYLGYIYLKGKGAPRDWGLAKKYLEQAVDGGVVTASRYLAILYWNGLGVERSRDKAMELFRDCISYEEQNGGVSCKVQLAQTLSFGTNSQDDHRYAKDIYAGLVENKDYQYSLDLAKMYLTLGNDANAYKYAEFYIWWAKRYGDIEQIRLSMSEASVVKNKAAASLSDNQVNSAYTWVKNEIHKINEEHLQQKQATEKEKNVEVKK</sequence>
<gene>
    <name evidence="2" type="ORF">SAMN02910344_00861</name>
</gene>
<dbReference type="Proteomes" id="UP000243745">
    <property type="component" value="Unassembled WGS sequence"/>
</dbReference>
<feature type="chain" id="PRO_5025002615" evidence="1">
    <location>
        <begin position="23"/>
        <end position="265"/>
    </location>
</feature>
<dbReference type="RefSeq" id="WP_031579150.1">
    <property type="nucleotide sequence ID" value="NZ_FOXF01000010.1"/>
</dbReference>
<proteinExistence type="predicted"/>
<dbReference type="Gene3D" id="1.25.40.10">
    <property type="entry name" value="Tetratricopeptide repeat domain"/>
    <property type="match status" value="1"/>
</dbReference>
<dbReference type="PANTHER" id="PTHR45011:SF1">
    <property type="entry name" value="DAP3-BINDING CELL DEATH ENHANCER 1"/>
    <property type="match status" value="1"/>
</dbReference>
<dbReference type="OrthoDB" id="9792653at2"/>
<keyword evidence="3" id="KW-1185">Reference proteome</keyword>
<dbReference type="InterPro" id="IPR011990">
    <property type="entry name" value="TPR-like_helical_dom_sf"/>
</dbReference>